<keyword evidence="2" id="KW-1185">Reference proteome</keyword>
<organism evidence="1 2">
    <name type="scientific">Pristionchus pacificus</name>
    <name type="common">Parasitic nematode worm</name>
    <dbReference type="NCBI Taxonomy" id="54126"/>
    <lineage>
        <taxon>Eukaryota</taxon>
        <taxon>Metazoa</taxon>
        <taxon>Ecdysozoa</taxon>
        <taxon>Nematoda</taxon>
        <taxon>Chromadorea</taxon>
        <taxon>Rhabditida</taxon>
        <taxon>Rhabditina</taxon>
        <taxon>Diplogasteromorpha</taxon>
        <taxon>Diplogasteroidea</taxon>
        <taxon>Neodiplogasteridae</taxon>
        <taxon>Pristionchus</taxon>
    </lineage>
</organism>
<protein>
    <submittedName>
        <fullName evidence="1">Uncharacterized protein</fullName>
    </submittedName>
</protein>
<reference evidence="2" key="1">
    <citation type="journal article" date="2008" name="Nat. Genet.">
        <title>The Pristionchus pacificus genome provides a unique perspective on nematode lifestyle and parasitism.</title>
        <authorList>
            <person name="Dieterich C."/>
            <person name="Clifton S.W."/>
            <person name="Schuster L.N."/>
            <person name="Chinwalla A."/>
            <person name="Delehaunty K."/>
            <person name="Dinkelacker I."/>
            <person name="Fulton L."/>
            <person name="Fulton R."/>
            <person name="Godfrey J."/>
            <person name="Minx P."/>
            <person name="Mitreva M."/>
            <person name="Roeseler W."/>
            <person name="Tian H."/>
            <person name="Witte H."/>
            <person name="Yang S.P."/>
            <person name="Wilson R.K."/>
            <person name="Sommer R.J."/>
        </authorList>
    </citation>
    <scope>NUCLEOTIDE SEQUENCE [LARGE SCALE GENOMIC DNA]</scope>
    <source>
        <strain evidence="2">PS312</strain>
    </source>
</reference>
<name>A0A2A6BJN2_PRIPA</name>
<accession>A0A8R1UGJ0</accession>
<evidence type="ECO:0000313" key="2">
    <source>
        <dbReference type="Proteomes" id="UP000005239"/>
    </source>
</evidence>
<evidence type="ECO:0000313" key="1">
    <source>
        <dbReference type="EnsemblMetazoa" id="PPA23453.1"/>
    </source>
</evidence>
<accession>A0A2A6BJN2</accession>
<proteinExistence type="predicted"/>
<dbReference type="EnsemblMetazoa" id="PPA23453.1">
    <property type="protein sequence ID" value="PPA23453.1"/>
    <property type="gene ID" value="WBGene00113007"/>
</dbReference>
<dbReference type="Proteomes" id="UP000005239">
    <property type="component" value="Unassembled WGS sequence"/>
</dbReference>
<reference evidence="1" key="2">
    <citation type="submission" date="2022-06" db="UniProtKB">
        <authorList>
            <consortium name="EnsemblMetazoa"/>
        </authorList>
    </citation>
    <scope>IDENTIFICATION</scope>
    <source>
        <strain evidence="1">PS312</strain>
    </source>
</reference>
<gene>
    <name evidence="1" type="primary">WBGene00113007</name>
</gene>
<dbReference type="AlphaFoldDB" id="A0A2A6BJN2"/>
<sequence>MLTIALLFSLFSIVHTEMRSSENAFVFVNTTDTSVSRYETLDDCHSLCNSTCAMSNGSFFFCPDHQESAENEAKNRPKLKQESVLRDLFKFTVGGICITVIIASIIIIMCRPQTNGEGRTDEPLHDDDTAV</sequence>